<evidence type="ECO:0000259" key="7">
    <source>
        <dbReference type="PROSITE" id="PS51379"/>
    </source>
</evidence>
<dbReference type="CDD" id="cd01715">
    <property type="entry name" value="ETF_alpha"/>
    <property type="match status" value="1"/>
</dbReference>
<keyword evidence="5" id="KW-0411">Iron-sulfur</keyword>
<dbReference type="InterPro" id="IPR017900">
    <property type="entry name" value="4Fe4S_Fe_S_CS"/>
</dbReference>
<proteinExistence type="inferred from homology"/>
<protein>
    <submittedName>
        <fullName evidence="8">Electron transfer flavoprotein alpha subunit</fullName>
    </submittedName>
</protein>
<sequence length="399" mass="43781">MAELQILSDKCVKCLQCINVCPCNAIKNDKNVVYIDNTCTLCGICIPKCSFSAISYNENFTKSKFNIDEYNGILIFGEQRDGKVSSVVYELLGEGNRLARQLGTKVSVVLLGNNTDKVVRELFAFGADDVFQIDHPLLECFNDELYTDIVVQVILQSKPEIFLVGATTYGRSLAARVASRLNTGLTADCTCLEIDAEKRLLKQTRPAFSGNLMATIICPNHRPQMCTVRSKVMNPIEPDFSKIGQIIKPNVTISPNLKIKKIDSIKNKVQRVNLADADIIVSAGRGIQKPQNLELIREFADCLGAAVGSSRALVDAGWIEYSHQIGQTGINVRPKIYFACGISGAIQHLAGMMSAKYIIAINKDPNAPIFKVANLGMVGEIEHIIPALIKEVKNKKANT</sequence>
<dbReference type="SMART" id="SM00893">
    <property type="entry name" value="ETF"/>
    <property type="match status" value="1"/>
</dbReference>
<dbReference type="InterPro" id="IPR029035">
    <property type="entry name" value="DHS-like_NAD/FAD-binding_dom"/>
</dbReference>
<dbReference type="STRING" id="394503.Ccel_1607"/>
<dbReference type="GO" id="GO:0033539">
    <property type="term" value="P:fatty acid beta-oxidation using acyl-CoA dehydrogenase"/>
    <property type="evidence" value="ECO:0007669"/>
    <property type="project" value="TreeGrafter"/>
</dbReference>
<dbReference type="PROSITE" id="PS51379">
    <property type="entry name" value="4FE4S_FER_2"/>
    <property type="match status" value="2"/>
</dbReference>
<comment type="cofactor">
    <cofactor evidence="6">
        <name>FAD</name>
        <dbReference type="ChEBI" id="CHEBI:57692"/>
    </cofactor>
    <text evidence="6">Binds 1 FAD per dimer.</text>
</comment>
<dbReference type="GO" id="GO:0046872">
    <property type="term" value="F:metal ion binding"/>
    <property type="evidence" value="ECO:0007669"/>
    <property type="project" value="UniProtKB-KW"/>
</dbReference>
<keyword evidence="2" id="KW-0285">Flavoprotein</keyword>
<dbReference type="OrthoDB" id="9770286at2"/>
<dbReference type="Pfam" id="PF01012">
    <property type="entry name" value="ETF"/>
    <property type="match status" value="1"/>
</dbReference>
<organism evidence="8 9">
    <name type="scientific">Ruminiclostridium cellulolyticum (strain ATCC 35319 / DSM 5812 / JCM 6584 / H10)</name>
    <name type="common">Clostridium cellulolyticum</name>
    <dbReference type="NCBI Taxonomy" id="394503"/>
    <lineage>
        <taxon>Bacteria</taxon>
        <taxon>Bacillati</taxon>
        <taxon>Bacillota</taxon>
        <taxon>Clostridia</taxon>
        <taxon>Eubacteriales</taxon>
        <taxon>Oscillospiraceae</taxon>
        <taxon>Ruminiclostridium</taxon>
    </lineage>
</organism>
<evidence type="ECO:0000313" key="8">
    <source>
        <dbReference type="EMBL" id="ACL75959.1"/>
    </source>
</evidence>
<dbReference type="Gene3D" id="3.40.50.1220">
    <property type="entry name" value="TPP-binding domain"/>
    <property type="match status" value="1"/>
</dbReference>
<dbReference type="Proteomes" id="UP000001349">
    <property type="component" value="Chromosome"/>
</dbReference>
<feature type="binding site" evidence="6">
    <location>
        <position position="285"/>
    </location>
    <ligand>
        <name>FAD</name>
        <dbReference type="ChEBI" id="CHEBI:57692"/>
    </ligand>
</feature>
<dbReference type="PANTHER" id="PTHR43153:SF1">
    <property type="entry name" value="ELECTRON TRANSFER FLAVOPROTEIN SUBUNIT ALPHA, MITOCHONDRIAL"/>
    <property type="match status" value="1"/>
</dbReference>
<dbReference type="Gene3D" id="3.30.70.20">
    <property type="match status" value="1"/>
</dbReference>
<dbReference type="InterPro" id="IPR017896">
    <property type="entry name" value="4Fe4S_Fe-S-bd"/>
</dbReference>
<dbReference type="InterPro" id="IPR033947">
    <property type="entry name" value="ETF_alpha_N"/>
</dbReference>
<feature type="binding site" evidence="6">
    <location>
        <begin position="324"/>
        <end position="328"/>
    </location>
    <ligand>
        <name>FAD</name>
        <dbReference type="ChEBI" id="CHEBI:57692"/>
    </ligand>
</feature>
<keyword evidence="9" id="KW-1185">Reference proteome</keyword>
<keyword evidence="6" id="KW-0274">FAD</keyword>
<evidence type="ECO:0000256" key="3">
    <source>
        <dbReference type="ARBA" id="ARBA00022723"/>
    </source>
</evidence>
<keyword evidence="3" id="KW-0479">Metal-binding</keyword>
<dbReference type="InterPro" id="IPR014731">
    <property type="entry name" value="ETF_asu_C"/>
</dbReference>
<feature type="binding site" evidence="6">
    <location>
        <begin position="341"/>
        <end position="348"/>
    </location>
    <ligand>
        <name>FAD</name>
        <dbReference type="ChEBI" id="CHEBI:57692"/>
    </ligand>
</feature>
<dbReference type="eggNOG" id="COG2025">
    <property type="taxonomic scope" value="Bacteria"/>
</dbReference>
<dbReference type="InterPro" id="IPR001308">
    <property type="entry name" value="ETF_a/FixB"/>
</dbReference>
<dbReference type="HOGENOM" id="CLU_034178_1_1_9"/>
<dbReference type="InterPro" id="IPR014730">
    <property type="entry name" value="ETF_a/b_N"/>
</dbReference>
<evidence type="ECO:0000256" key="1">
    <source>
        <dbReference type="ARBA" id="ARBA00005817"/>
    </source>
</evidence>
<dbReference type="InterPro" id="IPR014729">
    <property type="entry name" value="Rossmann-like_a/b/a_fold"/>
</dbReference>
<feature type="domain" description="4Fe-4S ferredoxin-type" evidence="7">
    <location>
        <begin position="2"/>
        <end position="31"/>
    </location>
</feature>
<dbReference type="AlphaFoldDB" id="B8I2G6"/>
<dbReference type="PROSITE" id="PS00198">
    <property type="entry name" value="4FE4S_FER_1"/>
    <property type="match status" value="1"/>
</dbReference>
<dbReference type="PIRSF" id="PIRSF000089">
    <property type="entry name" value="Electra_flavoP_a"/>
    <property type="match status" value="1"/>
</dbReference>
<evidence type="ECO:0000256" key="4">
    <source>
        <dbReference type="ARBA" id="ARBA00023004"/>
    </source>
</evidence>
<comment type="similarity">
    <text evidence="1">Belongs to the ETF alpha-subunit/FixB family.</text>
</comment>
<feature type="domain" description="4Fe-4S ferredoxin-type" evidence="7">
    <location>
        <begin position="33"/>
        <end position="59"/>
    </location>
</feature>
<evidence type="ECO:0000313" key="9">
    <source>
        <dbReference type="Proteomes" id="UP000001349"/>
    </source>
</evidence>
<evidence type="ECO:0000256" key="6">
    <source>
        <dbReference type="PIRSR" id="PIRSR000089-1"/>
    </source>
</evidence>
<keyword evidence="4" id="KW-0408">Iron</keyword>
<name>B8I2G6_RUMCH</name>
<dbReference type="SUPFAM" id="SSF52402">
    <property type="entry name" value="Adenine nucleotide alpha hydrolases-like"/>
    <property type="match status" value="1"/>
</dbReference>
<dbReference type="GO" id="GO:0009055">
    <property type="term" value="F:electron transfer activity"/>
    <property type="evidence" value="ECO:0007669"/>
    <property type="project" value="InterPro"/>
</dbReference>
<dbReference type="RefSeq" id="WP_015925075.1">
    <property type="nucleotide sequence ID" value="NC_011898.1"/>
</dbReference>
<dbReference type="Pfam" id="PF00766">
    <property type="entry name" value="ETF_alpha"/>
    <property type="match status" value="1"/>
</dbReference>
<dbReference type="SUPFAM" id="SSF54862">
    <property type="entry name" value="4Fe-4S ferredoxins"/>
    <property type="match status" value="1"/>
</dbReference>
<feature type="binding site" evidence="6">
    <location>
        <position position="362"/>
    </location>
    <ligand>
        <name>FAD</name>
        <dbReference type="ChEBI" id="CHEBI:57692"/>
    </ligand>
</feature>
<accession>B8I2G6</accession>
<dbReference type="GO" id="GO:0050660">
    <property type="term" value="F:flavin adenine dinucleotide binding"/>
    <property type="evidence" value="ECO:0007669"/>
    <property type="project" value="InterPro"/>
</dbReference>
<reference evidence="8 9" key="1">
    <citation type="submission" date="2009-01" db="EMBL/GenBank/DDBJ databases">
        <title>Complete sequence of Clostridium cellulolyticum H10.</title>
        <authorList>
            <consortium name="US DOE Joint Genome Institute"/>
            <person name="Lucas S."/>
            <person name="Copeland A."/>
            <person name="Lapidus A."/>
            <person name="Glavina del Rio T."/>
            <person name="Dalin E."/>
            <person name="Tice H."/>
            <person name="Bruce D."/>
            <person name="Goodwin L."/>
            <person name="Pitluck S."/>
            <person name="Chertkov O."/>
            <person name="Saunders E."/>
            <person name="Brettin T."/>
            <person name="Detter J.C."/>
            <person name="Han C."/>
            <person name="Larimer F."/>
            <person name="Land M."/>
            <person name="Hauser L."/>
            <person name="Kyrpides N."/>
            <person name="Ivanova N."/>
            <person name="Zhou J."/>
            <person name="Richardson P."/>
        </authorList>
    </citation>
    <scope>NUCLEOTIDE SEQUENCE [LARGE SCALE GENOMIC DNA]</scope>
    <source>
        <strain evidence="9">ATCC 35319 / DSM 5812 / JCM 6584 / H10</strain>
    </source>
</reference>
<dbReference type="Pfam" id="PF00037">
    <property type="entry name" value="Fer4"/>
    <property type="match status" value="1"/>
</dbReference>
<gene>
    <name evidence="8" type="ordered locus">Ccel_1607</name>
</gene>
<dbReference type="KEGG" id="cce:Ccel_1607"/>
<dbReference type="PANTHER" id="PTHR43153">
    <property type="entry name" value="ELECTRON TRANSFER FLAVOPROTEIN ALPHA"/>
    <property type="match status" value="1"/>
</dbReference>
<dbReference type="SUPFAM" id="SSF52467">
    <property type="entry name" value="DHS-like NAD/FAD-binding domain"/>
    <property type="match status" value="1"/>
</dbReference>
<dbReference type="Gene3D" id="3.40.50.620">
    <property type="entry name" value="HUPs"/>
    <property type="match status" value="1"/>
</dbReference>
<dbReference type="GO" id="GO:0051536">
    <property type="term" value="F:iron-sulfur cluster binding"/>
    <property type="evidence" value="ECO:0007669"/>
    <property type="project" value="UniProtKB-KW"/>
</dbReference>
<evidence type="ECO:0000256" key="2">
    <source>
        <dbReference type="ARBA" id="ARBA00022630"/>
    </source>
</evidence>
<evidence type="ECO:0000256" key="5">
    <source>
        <dbReference type="ARBA" id="ARBA00023014"/>
    </source>
</evidence>
<dbReference type="EMBL" id="CP001348">
    <property type="protein sequence ID" value="ACL75959.1"/>
    <property type="molecule type" value="Genomic_DNA"/>
</dbReference>
<feature type="binding site" evidence="6">
    <location>
        <begin position="310"/>
        <end position="311"/>
    </location>
    <ligand>
        <name>FAD</name>
        <dbReference type="ChEBI" id="CHEBI:57692"/>
    </ligand>
</feature>